<dbReference type="Pfam" id="PF01381">
    <property type="entry name" value="HTH_3"/>
    <property type="match status" value="1"/>
</dbReference>
<evidence type="ECO:0000259" key="2">
    <source>
        <dbReference type="Pfam" id="PF01381"/>
    </source>
</evidence>
<dbReference type="EMBL" id="JAUQSY010000006">
    <property type="protein sequence ID" value="MDO7875290.1"/>
    <property type="molecule type" value="Genomic_DNA"/>
</dbReference>
<dbReference type="InterPro" id="IPR001387">
    <property type="entry name" value="Cro/C1-type_HTH"/>
</dbReference>
<organism evidence="3 4">
    <name type="scientific">Hymenobacter aranciens</name>
    <dbReference type="NCBI Taxonomy" id="3063996"/>
    <lineage>
        <taxon>Bacteria</taxon>
        <taxon>Pseudomonadati</taxon>
        <taxon>Bacteroidota</taxon>
        <taxon>Cytophagia</taxon>
        <taxon>Cytophagales</taxon>
        <taxon>Hymenobacteraceae</taxon>
        <taxon>Hymenobacter</taxon>
    </lineage>
</organism>
<name>A0ABT9BBY2_9BACT</name>
<gene>
    <name evidence="3" type="ORF">Q5H93_11145</name>
</gene>
<feature type="compositionally biased region" description="Pro residues" evidence="1">
    <location>
        <begin position="77"/>
        <end position="93"/>
    </location>
</feature>
<accession>A0ABT9BBY2</accession>
<dbReference type="Proteomes" id="UP001176429">
    <property type="component" value="Unassembled WGS sequence"/>
</dbReference>
<evidence type="ECO:0000313" key="4">
    <source>
        <dbReference type="Proteomes" id="UP001176429"/>
    </source>
</evidence>
<proteinExistence type="predicted"/>
<dbReference type="RefSeq" id="WP_305006606.1">
    <property type="nucleotide sequence ID" value="NZ_JAUQSY010000006.1"/>
</dbReference>
<dbReference type="CDD" id="cd00093">
    <property type="entry name" value="HTH_XRE"/>
    <property type="match status" value="1"/>
</dbReference>
<keyword evidence="4" id="KW-1185">Reference proteome</keyword>
<protein>
    <submittedName>
        <fullName evidence="3">Helix-turn-helix transcriptional regulator</fullName>
    </submittedName>
</protein>
<evidence type="ECO:0000313" key="3">
    <source>
        <dbReference type="EMBL" id="MDO7875290.1"/>
    </source>
</evidence>
<reference evidence="3" key="1">
    <citation type="submission" date="2023-07" db="EMBL/GenBank/DDBJ databases">
        <authorList>
            <person name="Kim M.K."/>
        </authorList>
    </citation>
    <scope>NUCLEOTIDE SEQUENCE</scope>
    <source>
        <strain evidence="3">ASUV-10-1</strain>
    </source>
</reference>
<comment type="caution">
    <text evidence="3">The sequence shown here is derived from an EMBL/GenBank/DDBJ whole genome shotgun (WGS) entry which is preliminary data.</text>
</comment>
<dbReference type="SUPFAM" id="SSF47413">
    <property type="entry name" value="lambda repressor-like DNA-binding domains"/>
    <property type="match status" value="1"/>
</dbReference>
<feature type="region of interest" description="Disordered" evidence="1">
    <location>
        <begin position="71"/>
        <end position="96"/>
    </location>
</feature>
<dbReference type="InterPro" id="IPR010982">
    <property type="entry name" value="Lambda_DNA-bd_dom_sf"/>
</dbReference>
<evidence type="ECO:0000256" key="1">
    <source>
        <dbReference type="SAM" id="MobiDB-lite"/>
    </source>
</evidence>
<sequence>MPRRAAYSSHPLARVRAWFGLQQAELALYLGISAPLVHALESGQRPLSLAVQVALLPLQLQLPAPGPAAEEAAVAPLPSPLPPTPPPLPPGTPAPDAAALAFRQRQCRHQAAGLLAQADALARQAQVAQRWAAALPALRAALPPDPGPQAEPDPAHDWPAWQAWYRHRWLAQRPTTLPPAASARYHLLRLRAEALEAEAGALAALLGP</sequence>
<feature type="domain" description="HTH cro/C1-type" evidence="2">
    <location>
        <begin position="12"/>
        <end position="50"/>
    </location>
</feature>